<evidence type="ECO:0000313" key="1">
    <source>
        <dbReference type="EMBL" id="EEY97785.1"/>
    </source>
</evidence>
<dbReference type="Proteomes" id="UP000012047">
    <property type="component" value="Unassembled WGS sequence"/>
</dbReference>
<gene>
    <name evidence="1" type="ORF">HMPREF0016_00868</name>
</gene>
<proteinExistence type="predicted"/>
<sequence>MSEKLVQVYDRSKDRNIFFNPAKVEACVIEWTGKKDYSQDIHAFYVYLESGHALDGEVNDDGKNKILNAINSV</sequence>
<dbReference type="eggNOG" id="ENOG50302Q5">
    <property type="taxonomic scope" value="Bacteria"/>
</dbReference>
<dbReference type="AlphaFoldDB" id="D0S8R3"/>
<evidence type="ECO:0000313" key="2">
    <source>
        <dbReference type="Proteomes" id="UP000012047"/>
    </source>
</evidence>
<accession>D0S8R3</accession>
<dbReference type="EMBL" id="GG704964">
    <property type="protein sequence ID" value="EEY97785.1"/>
    <property type="molecule type" value="Genomic_DNA"/>
</dbReference>
<name>D0S8R3_ACIJO</name>
<dbReference type="RefSeq" id="WP_005400115.1">
    <property type="nucleotide sequence ID" value="NZ_GG704964.1"/>
</dbReference>
<organism evidence="1 2">
    <name type="scientific">Acinetobacter johnsonii SH046</name>
    <dbReference type="NCBI Taxonomy" id="575586"/>
    <lineage>
        <taxon>Bacteria</taxon>
        <taxon>Pseudomonadati</taxon>
        <taxon>Pseudomonadota</taxon>
        <taxon>Gammaproteobacteria</taxon>
        <taxon>Moraxellales</taxon>
        <taxon>Moraxellaceae</taxon>
        <taxon>Acinetobacter</taxon>
    </lineage>
</organism>
<dbReference type="HOGENOM" id="CLU_2696093_0_0_6"/>
<protein>
    <submittedName>
        <fullName evidence="1">Uncharacterized protein</fullName>
    </submittedName>
</protein>
<reference evidence="2" key="1">
    <citation type="journal article" date="2012" name="PLoS ONE">
        <title>The success of Acinetobacter species; genetic, metabolic and virulence attributes.</title>
        <authorList>
            <person name="Peleg A.Y."/>
            <person name="de Breij A."/>
            <person name="Adams M.D."/>
            <person name="Cerqueira G.M."/>
            <person name="Mocali S."/>
            <person name="Galardini M."/>
            <person name="Nibbering P.H."/>
            <person name="Earl A.M."/>
            <person name="Ward D.V."/>
            <person name="Paterson D.L."/>
            <person name="Seifert H."/>
            <person name="Dijkshoorn L."/>
        </authorList>
    </citation>
    <scope>NUCLEOTIDE SEQUENCE [LARGE SCALE GENOMIC DNA]</scope>
    <source>
        <strain evidence="2">SH046</strain>
    </source>
</reference>